<gene>
    <name evidence="1" type="ORF">D3Y59_12445</name>
</gene>
<keyword evidence="2" id="KW-1185">Reference proteome</keyword>
<accession>A0A3B7R9M3</accession>
<dbReference type="OrthoDB" id="884362at2"/>
<evidence type="ECO:0000313" key="2">
    <source>
        <dbReference type="Proteomes" id="UP000262802"/>
    </source>
</evidence>
<dbReference type="Proteomes" id="UP000262802">
    <property type="component" value="Chromosome"/>
</dbReference>
<proteinExistence type="predicted"/>
<organism evidence="1 2">
    <name type="scientific">Hymenobacter oligotrophus</name>
    <dbReference type="NCBI Taxonomy" id="2319843"/>
    <lineage>
        <taxon>Bacteria</taxon>
        <taxon>Pseudomonadati</taxon>
        <taxon>Bacteroidota</taxon>
        <taxon>Cytophagia</taxon>
        <taxon>Cytophagales</taxon>
        <taxon>Hymenobacteraceae</taxon>
        <taxon>Hymenobacter</taxon>
    </lineage>
</organism>
<evidence type="ECO:0008006" key="3">
    <source>
        <dbReference type="Google" id="ProtNLM"/>
    </source>
</evidence>
<reference evidence="1 2" key="1">
    <citation type="submission" date="2018-09" db="EMBL/GenBank/DDBJ databases">
        <title>Hymenobacter medium sp. nov., isolated from R2A medium.</title>
        <authorList>
            <person name="Yingchao G."/>
        </authorList>
    </citation>
    <scope>NUCLEOTIDE SEQUENCE [LARGE SCALE GENOMIC DNA]</scope>
    <source>
        <strain evidence="2">sh-6</strain>
    </source>
</reference>
<dbReference type="KEGG" id="hyh:D3Y59_12445"/>
<sequence>MRTLPSPHFLQLVYRPELGVLVGRWLQPLTTEELQTGYLAMLEAAAELQCRFWLVDGRRRTHAHSNDSRWMMEVFFPQLEPRLGGQTYLGYLFTPTHLQDLETDADLPSLSYFDGRPYQIRRFIEEQGAMQWLAHCRALQLAGAALVQG</sequence>
<evidence type="ECO:0000313" key="1">
    <source>
        <dbReference type="EMBL" id="AYA37781.1"/>
    </source>
</evidence>
<name>A0A3B7R9M3_9BACT</name>
<dbReference type="RefSeq" id="WP_119445342.1">
    <property type="nucleotide sequence ID" value="NZ_CP032317.1"/>
</dbReference>
<dbReference type="AlphaFoldDB" id="A0A3B7R9M3"/>
<dbReference type="EMBL" id="CP032317">
    <property type="protein sequence ID" value="AYA37781.1"/>
    <property type="molecule type" value="Genomic_DNA"/>
</dbReference>
<protein>
    <recommendedName>
        <fullName evidence="3">STAS/SEC14 domain-containing protein</fullName>
    </recommendedName>
</protein>